<accession>A0A6H5GL64</accession>
<dbReference type="Proteomes" id="UP000479000">
    <property type="component" value="Unassembled WGS sequence"/>
</dbReference>
<feature type="non-terminal residue" evidence="2">
    <location>
        <position position="87"/>
    </location>
</feature>
<sequence>MFQRWLELFWIFANNLARSIPARFSARLIRRPIKLLRQPSTHPRYRNYFPNRVVSTSSRQACQFLTSGPSPAVNSELRLHRTGNNTR</sequence>
<feature type="region of interest" description="Disordered" evidence="1">
    <location>
        <begin position="67"/>
        <end position="87"/>
    </location>
</feature>
<protein>
    <submittedName>
        <fullName evidence="2">Uncharacterized protein</fullName>
    </submittedName>
</protein>
<keyword evidence="3" id="KW-1185">Reference proteome</keyword>
<name>A0A6H5GL64_9HEMI</name>
<evidence type="ECO:0000313" key="2">
    <source>
        <dbReference type="EMBL" id="CAB0003858.1"/>
    </source>
</evidence>
<organism evidence="2 3">
    <name type="scientific">Nesidiocoris tenuis</name>
    <dbReference type="NCBI Taxonomy" id="355587"/>
    <lineage>
        <taxon>Eukaryota</taxon>
        <taxon>Metazoa</taxon>
        <taxon>Ecdysozoa</taxon>
        <taxon>Arthropoda</taxon>
        <taxon>Hexapoda</taxon>
        <taxon>Insecta</taxon>
        <taxon>Pterygota</taxon>
        <taxon>Neoptera</taxon>
        <taxon>Paraneoptera</taxon>
        <taxon>Hemiptera</taxon>
        <taxon>Heteroptera</taxon>
        <taxon>Panheteroptera</taxon>
        <taxon>Cimicomorpha</taxon>
        <taxon>Miridae</taxon>
        <taxon>Dicyphina</taxon>
        <taxon>Nesidiocoris</taxon>
    </lineage>
</organism>
<proteinExistence type="predicted"/>
<reference evidence="2 3" key="1">
    <citation type="submission" date="2020-02" db="EMBL/GenBank/DDBJ databases">
        <authorList>
            <person name="Ferguson B K."/>
        </authorList>
    </citation>
    <scope>NUCLEOTIDE SEQUENCE [LARGE SCALE GENOMIC DNA]</scope>
</reference>
<evidence type="ECO:0000256" key="1">
    <source>
        <dbReference type="SAM" id="MobiDB-lite"/>
    </source>
</evidence>
<evidence type="ECO:0000313" key="3">
    <source>
        <dbReference type="Proteomes" id="UP000479000"/>
    </source>
</evidence>
<dbReference type="AlphaFoldDB" id="A0A6H5GL64"/>
<dbReference type="EMBL" id="CADCXU010014054">
    <property type="protein sequence ID" value="CAB0003858.1"/>
    <property type="molecule type" value="Genomic_DNA"/>
</dbReference>
<gene>
    <name evidence="2" type="ORF">NTEN_LOCUS9335</name>
</gene>